<feature type="non-terminal residue" evidence="3">
    <location>
        <position position="1"/>
    </location>
</feature>
<keyword evidence="1" id="KW-0233">DNA recombination</keyword>
<dbReference type="InterPro" id="IPR010285">
    <property type="entry name" value="DNA_helicase_pif1-like_DEAD"/>
</dbReference>
<gene>
    <name evidence="3" type="ORF">L873DRAFT_1627194</name>
</gene>
<comment type="similarity">
    <text evidence="1">Belongs to the helicase family.</text>
</comment>
<name>A0A3N4J3Q2_9PEZI</name>
<dbReference type="GO" id="GO:0000723">
    <property type="term" value="P:telomere maintenance"/>
    <property type="evidence" value="ECO:0007669"/>
    <property type="project" value="InterPro"/>
</dbReference>
<dbReference type="Gene3D" id="3.40.50.300">
    <property type="entry name" value="P-loop containing nucleotide triphosphate hydrolases"/>
    <property type="match status" value="1"/>
</dbReference>
<keyword evidence="1" id="KW-0547">Nucleotide-binding</keyword>
<evidence type="ECO:0000313" key="3">
    <source>
        <dbReference type="EMBL" id="RPA91070.1"/>
    </source>
</evidence>
<protein>
    <recommendedName>
        <fullName evidence="1">ATP-dependent DNA helicase</fullName>
        <ecNumber evidence="1">5.6.2.3</ecNumber>
    </recommendedName>
</protein>
<accession>A0A3N4J3Q2</accession>
<keyword evidence="1" id="KW-0227">DNA damage</keyword>
<comment type="cofactor">
    <cofactor evidence="1">
        <name>Mg(2+)</name>
        <dbReference type="ChEBI" id="CHEBI:18420"/>
    </cofactor>
</comment>
<dbReference type="InterPro" id="IPR051055">
    <property type="entry name" value="PIF1_helicase"/>
</dbReference>
<dbReference type="InterPro" id="IPR027417">
    <property type="entry name" value="P-loop_NTPase"/>
</dbReference>
<feature type="non-terminal residue" evidence="3">
    <location>
        <position position="55"/>
    </location>
</feature>
<dbReference type="GO" id="GO:0006310">
    <property type="term" value="P:DNA recombination"/>
    <property type="evidence" value="ECO:0007669"/>
    <property type="project" value="UniProtKB-KW"/>
</dbReference>
<dbReference type="GO" id="GO:0043139">
    <property type="term" value="F:5'-3' DNA helicase activity"/>
    <property type="evidence" value="ECO:0007669"/>
    <property type="project" value="UniProtKB-EC"/>
</dbReference>
<dbReference type="AlphaFoldDB" id="A0A3N4J3Q2"/>
<dbReference type="PANTHER" id="PTHR47642:SF5">
    <property type="entry name" value="ATP-DEPENDENT DNA HELICASE"/>
    <property type="match status" value="1"/>
</dbReference>
<comment type="catalytic activity">
    <reaction evidence="1">
        <text>ATP + H2O = ADP + phosphate + H(+)</text>
        <dbReference type="Rhea" id="RHEA:13065"/>
        <dbReference type="ChEBI" id="CHEBI:15377"/>
        <dbReference type="ChEBI" id="CHEBI:15378"/>
        <dbReference type="ChEBI" id="CHEBI:30616"/>
        <dbReference type="ChEBI" id="CHEBI:43474"/>
        <dbReference type="ChEBI" id="CHEBI:456216"/>
        <dbReference type="EC" id="5.6.2.3"/>
    </reaction>
</comment>
<dbReference type="PANTHER" id="PTHR47642">
    <property type="entry name" value="ATP-DEPENDENT DNA HELICASE"/>
    <property type="match status" value="1"/>
</dbReference>
<reference evidence="3 4" key="1">
    <citation type="journal article" date="2018" name="Nat. Ecol. Evol.">
        <title>Pezizomycetes genomes reveal the molecular basis of ectomycorrhizal truffle lifestyle.</title>
        <authorList>
            <person name="Murat C."/>
            <person name="Payen T."/>
            <person name="Noel B."/>
            <person name="Kuo A."/>
            <person name="Morin E."/>
            <person name="Chen J."/>
            <person name="Kohler A."/>
            <person name="Krizsan K."/>
            <person name="Balestrini R."/>
            <person name="Da Silva C."/>
            <person name="Montanini B."/>
            <person name="Hainaut M."/>
            <person name="Levati E."/>
            <person name="Barry K.W."/>
            <person name="Belfiori B."/>
            <person name="Cichocki N."/>
            <person name="Clum A."/>
            <person name="Dockter R.B."/>
            <person name="Fauchery L."/>
            <person name="Guy J."/>
            <person name="Iotti M."/>
            <person name="Le Tacon F."/>
            <person name="Lindquist E.A."/>
            <person name="Lipzen A."/>
            <person name="Malagnac F."/>
            <person name="Mello A."/>
            <person name="Molinier V."/>
            <person name="Miyauchi S."/>
            <person name="Poulain J."/>
            <person name="Riccioni C."/>
            <person name="Rubini A."/>
            <person name="Sitrit Y."/>
            <person name="Splivallo R."/>
            <person name="Traeger S."/>
            <person name="Wang M."/>
            <person name="Zifcakova L."/>
            <person name="Wipf D."/>
            <person name="Zambonelli A."/>
            <person name="Paolocci F."/>
            <person name="Nowrousian M."/>
            <person name="Ottonello S."/>
            <person name="Baldrian P."/>
            <person name="Spatafora J.W."/>
            <person name="Henrissat B."/>
            <person name="Nagy L.G."/>
            <person name="Aury J.M."/>
            <person name="Wincker P."/>
            <person name="Grigoriev I.V."/>
            <person name="Bonfante P."/>
            <person name="Martin F.M."/>
        </authorList>
    </citation>
    <scope>NUCLEOTIDE SEQUENCE [LARGE SCALE GENOMIC DNA]</scope>
    <source>
        <strain evidence="3 4">120613-1</strain>
    </source>
</reference>
<dbReference type="EC" id="5.6.2.3" evidence="1"/>
<dbReference type="OrthoDB" id="3558550at2759"/>
<proteinExistence type="inferred from homology"/>
<dbReference type="GO" id="GO:0006281">
    <property type="term" value="P:DNA repair"/>
    <property type="evidence" value="ECO:0007669"/>
    <property type="project" value="UniProtKB-KW"/>
</dbReference>
<keyword evidence="1" id="KW-0067">ATP-binding</keyword>
<dbReference type="SUPFAM" id="SSF52540">
    <property type="entry name" value="P-loop containing nucleoside triphosphate hydrolases"/>
    <property type="match status" value="1"/>
</dbReference>
<dbReference type="GO" id="GO:0005524">
    <property type="term" value="F:ATP binding"/>
    <property type="evidence" value="ECO:0007669"/>
    <property type="project" value="UniProtKB-KW"/>
</dbReference>
<evidence type="ECO:0000259" key="2">
    <source>
        <dbReference type="Pfam" id="PF05970"/>
    </source>
</evidence>
<organism evidence="3 4">
    <name type="scientific">Choiromyces venosus 120613-1</name>
    <dbReference type="NCBI Taxonomy" id="1336337"/>
    <lineage>
        <taxon>Eukaryota</taxon>
        <taxon>Fungi</taxon>
        <taxon>Dikarya</taxon>
        <taxon>Ascomycota</taxon>
        <taxon>Pezizomycotina</taxon>
        <taxon>Pezizomycetes</taxon>
        <taxon>Pezizales</taxon>
        <taxon>Tuberaceae</taxon>
        <taxon>Choiromyces</taxon>
    </lineage>
</organism>
<dbReference type="Proteomes" id="UP000276215">
    <property type="component" value="Unassembled WGS sequence"/>
</dbReference>
<keyword evidence="1" id="KW-0378">Hydrolase</keyword>
<feature type="domain" description="DNA helicase Pif1-like DEAD-box helicase" evidence="2">
    <location>
        <begin position="1"/>
        <end position="55"/>
    </location>
</feature>
<evidence type="ECO:0000256" key="1">
    <source>
        <dbReference type="RuleBase" id="RU363044"/>
    </source>
</evidence>
<dbReference type="EMBL" id="ML120505">
    <property type="protein sequence ID" value="RPA91070.1"/>
    <property type="molecule type" value="Genomic_DNA"/>
</dbReference>
<sequence>VFLTGEAGTGKSYALKSIIQCLRDKFGKQRVGVTAPTGVAAHNIGGKTLHAWAKI</sequence>
<keyword evidence="4" id="KW-1185">Reference proteome</keyword>
<dbReference type="GO" id="GO:0016887">
    <property type="term" value="F:ATP hydrolysis activity"/>
    <property type="evidence" value="ECO:0007669"/>
    <property type="project" value="RHEA"/>
</dbReference>
<keyword evidence="1" id="KW-0347">Helicase</keyword>
<keyword evidence="1" id="KW-0234">DNA repair</keyword>
<dbReference type="STRING" id="1336337.A0A3N4J3Q2"/>
<dbReference type="Pfam" id="PF05970">
    <property type="entry name" value="PIF1"/>
    <property type="match status" value="1"/>
</dbReference>
<evidence type="ECO:0000313" key="4">
    <source>
        <dbReference type="Proteomes" id="UP000276215"/>
    </source>
</evidence>